<keyword evidence="8" id="KW-0407">Ion channel</keyword>
<dbReference type="Pfam" id="PF07885">
    <property type="entry name" value="Ion_trans_2"/>
    <property type="match status" value="1"/>
</dbReference>
<dbReference type="GO" id="GO:0015271">
    <property type="term" value="F:outward rectifier potassium channel activity"/>
    <property type="evidence" value="ECO:0007669"/>
    <property type="project" value="TreeGrafter"/>
</dbReference>
<keyword evidence="6" id="KW-0406">Ion transport</keyword>
<dbReference type="PRINTS" id="PR01587">
    <property type="entry name" value="TWIK2CHANNEL"/>
</dbReference>
<evidence type="ECO:0000256" key="8">
    <source>
        <dbReference type="ARBA" id="ARBA00023303"/>
    </source>
</evidence>
<dbReference type="GO" id="GO:0030322">
    <property type="term" value="P:stabilization of membrane potential"/>
    <property type="evidence" value="ECO:0007669"/>
    <property type="project" value="TreeGrafter"/>
</dbReference>
<evidence type="ECO:0000313" key="12">
    <source>
        <dbReference type="Ensembl" id="ENSCRFP00000008715.1"/>
    </source>
</evidence>
<evidence type="ECO:0000259" key="11">
    <source>
        <dbReference type="Pfam" id="PF07885"/>
    </source>
</evidence>
<dbReference type="AlphaFoldDB" id="A0A8C3QNI2"/>
<keyword evidence="2" id="KW-0813">Transport</keyword>
<evidence type="ECO:0000256" key="2">
    <source>
        <dbReference type="ARBA" id="ARBA00022448"/>
    </source>
</evidence>
<feature type="transmembrane region" description="Helical" evidence="10">
    <location>
        <begin position="70"/>
        <end position="87"/>
    </location>
</feature>
<evidence type="ECO:0000256" key="10">
    <source>
        <dbReference type="SAM" id="Phobius"/>
    </source>
</evidence>
<evidence type="ECO:0000256" key="1">
    <source>
        <dbReference type="ARBA" id="ARBA00004141"/>
    </source>
</evidence>
<dbReference type="Proteomes" id="UP000694396">
    <property type="component" value="Unplaced"/>
</dbReference>
<evidence type="ECO:0000256" key="3">
    <source>
        <dbReference type="ARBA" id="ARBA00022692"/>
    </source>
</evidence>
<name>A0A8C3QNI2_9PASS</name>
<dbReference type="InterPro" id="IPR005409">
    <property type="entry name" value="2pore_dom_K_chnl_TWIK2"/>
</dbReference>
<evidence type="ECO:0000256" key="6">
    <source>
        <dbReference type="ARBA" id="ARBA00023065"/>
    </source>
</evidence>
<keyword evidence="7 10" id="KW-0472">Membrane</keyword>
<evidence type="ECO:0000256" key="7">
    <source>
        <dbReference type="ARBA" id="ARBA00023136"/>
    </source>
</evidence>
<dbReference type="GO" id="GO:0005886">
    <property type="term" value="C:plasma membrane"/>
    <property type="evidence" value="ECO:0007669"/>
    <property type="project" value="TreeGrafter"/>
</dbReference>
<feature type="domain" description="Potassium channel" evidence="11">
    <location>
        <begin position="47"/>
        <end position="125"/>
    </location>
</feature>
<dbReference type="Ensembl" id="ENSCRFT00000009027.1">
    <property type="protein sequence ID" value="ENSCRFP00000008715.1"/>
    <property type="gene ID" value="ENSCRFG00000006839.1"/>
</dbReference>
<evidence type="ECO:0000256" key="4">
    <source>
        <dbReference type="ARBA" id="ARBA00022958"/>
    </source>
</evidence>
<keyword evidence="3 10" id="KW-0812">Transmembrane</keyword>
<dbReference type="InterPro" id="IPR003280">
    <property type="entry name" value="2pore_dom_K_chnl"/>
</dbReference>
<organism evidence="12 13">
    <name type="scientific">Cyanoderma ruficeps</name>
    <name type="common">rufous-capped babbler</name>
    <dbReference type="NCBI Taxonomy" id="181631"/>
    <lineage>
        <taxon>Eukaryota</taxon>
        <taxon>Metazoa</taxon>
        <taxon>Chordata</taxon>
        <taxon>Craniata</taxon>
        <taxon>Vertebrata</taxon>
        <taxon>Euteleostomi</taxon>
        <taxon>Archelosauria</taxon>
        <taxon>Archosauria</taxon>
        <taxon>Dinosauria</taxon>
        <taxon>Saurischia</taxon>
        <taxon>Theropoda</taxon>
        <taxon>Coelurosauria</taxon>
        <taxon>Aves</taxon>
        <taxon>Neognathae</taxon>
        <taxon>Neoaves</taxon>
        <taxon>Telluraves</taxon>
        <taxon>Australaves</taxon>
        <taxon>Passeriformes</taxon>
        <taxon>Sylvioidea</taxon>
        <taxon>Timaliidae</taxon>
        <taxon>Cyanoderma</taxon>
    </lineage>
</organism>
<proteinExistence type="predicted"/>
<comment type="subcellular location">
    <subcellularLocation>
        <location evidence="1">Membrane</location>
        <topology evidence="1">Multi-pass membrane protein</topology>
    </subcellularLocation>
</comment>
<dbReference type="PANTHER" id="PTHR11003">
    <property type="entry name" value="POTASSIUM CHANNEL, SUBFAMILY K"/>
    <property type="match status" value="1"/>
</dbReference>
<evidence type="ECO:0000256" key="5">
    <source>
        <dbReference type="ARBA" id="ARBA00022989"/>
    </source>
</evidence>
<dbReference type="PANTHER" id="PTHR11003:SF28">
    <property type="entry name" value="POTASSIUM CHANNEL SUBFAMILY K MEMBER 6"/>
    <property type="match status" value="1"/>
</dbReference>
<feature type="region of interest" description="Disordered" evidence="9">
    <location>
        <begin position="136"/>
        <end position="165"/>
    </location>
</feature>
<reference evidence="12" key="2">
    <citation type="submission" date="2025-09" db="UniProtKB">
        <authorList>
            <consortium name="Ensembl"/>
        </authorList>
    </citation>
    <scope>IDENTIFICATION</scope>
</reference>
<evidence type="ECO:0000256" key="9">
    <source>
        <dbReference type="SAM" id="MobiDB-lite"/>
    </source>
</evidence>
<dbReference type="GO" id="GO:0022841">
    <property type="term" value="F:potassium ion leak channel activity"/>
    <property type="evidence" value="ECO:0007669"/>
    <property type="project" value="TreeGrafter"/>
</dbReference>
<keyword evidence="13" id="KW-1185">Reference proteome</keyword>
<protein>
    <recommendedName>
        <fullName evidence="11">Potassium channel domain-containing protein</fullName>
    </recommendedName>
</protein>
<dbReference type="InterPro" id="IPR013099">
    <property type="entry name" value="K_chnl_dom"/>
</dbReference>
<reference evidence="12" key="1">
    <citation type="submission" date="2025-08" db="UniProtKB">
        <authorList>
            <consortium name="Ensembl"/>
        </authorList>
    </citation>
    <scope>IDENTIFICATION</scope>
</reference>
<dbReference type="Gene3D" id="1.10.287.70">
    <property type="match status" value="1"/>
</dbReference>
<keyword evidence="4" id="KW-0630">Potassium</keyword>
<feature type="transmembrane region" description="Helical" evidence="10">
    <location>
        <begin position="39"/>
        <end position="58"/>
    </location>
</feature>
<sequence length="165" mass="17399">MFLLTATARHLAGPLAHRPRGYLQARWGYGRRGAARAHLLGLLTLTLVLLVLLPAATFCLLEPTWSYLDAVYFCVISLCTVGFGDLVPARQARQPLRQLYQVGVAVYLLLGVTGVLLLAQTFGHVAELHGVPGLAPAPAPGGADGEEGAGLLEGDKPPRGGRRGG</sequence>
<feature type="transmembrane region" description="Helical" evidence="10">
    <location>
        <begin position="99"/>
        <end position="119"/>
    </location>
</feature>
<keyword evidence="5 10" id="KW-1133">Transmembrane helix</keyword>
<accession>A0A8C3QNI2</accession>
<dbReference type="SUPFAM" id="SSF81324">
    <property type="entry name" value="Voltage-gated potassium channels"/>
    <property type="match status" value="1"/>
</dbReference>
<evidence type="ECO:0000313" key="13">
    <source>
        <dbReference type="Proteomes" id="UP000694396"/>
    </source>
</evidence>